<proteinExistence type="predicted"/>
<protein>
    <submittedName>
        <fullName evidence="1">Uncharacterized protein</fullName>
    </submittedName>
</protein>
<gene>
    <name evidence="1" type="ORF">IGS68_24135</name>
</gene>
<dbReference type="EMBL" id="CP067420">
    <property type="protein sequence ID" value="QQP89057.1"/>
    <property type="molecule type" value="Genomic_DNA"/>
</dbReference>
<organism evidence="1 2">
    <name type="scientific">Skermanella cutis</name>
    <dbReference type="NCBI Taxonomy" id="2775420"/>
    <lineage>
        <taxon>Bacteria</taxon>
        <taxon>Pseudomonadati</taxon>
        <taxon>Pseudomonadota</taxon>
        <taxon>Alphaproteobacteria</taxon>
        <taxon>Rhodospirillales</taxon>
        <taxon>Azospirillaceae</taxon>
        <taxon>Skermanella</taxon>
    </lineage>
</organism>
<dbReference type="Proteomes" id="UP000595197">
    <property type="component" value="Chromosome"/>
</dbReference>
<keyword evidence="2" id="KW-1185">Reference proteome</keyword>
<sequence length="192" mass="22080">MDLAINLQRATGKLLSERMGIRADLSRQLFLDIAVNWFRDFDRIKLDETKGVRPARLIAYLMFWIRKVKPVSAAYREADIRAALSSGRAVPSSKEIIDINERVAILLAFEFLADYAKGKSIIVYDASQGMDRPYVYDRARFDAAVDRYLNQRLGSDGKSVLQTLIRDMRYKAFGPHNLVHLMDQFVFRLVSE</sequence>
<dbReference type="RefSeq" id="WP_201074803.1">
    <property type="nucleotide sequence ID" value="NZ_CP067420.1"/>
</dbReference>
<name>A0ABX7B9B8_9PROT</name>
<evidence type="ECO:0000313" key="2">
    <source>
        <dbReference type="Proteomes" id="UP000595197"/>
    </source>
</evidence>
<reference evidence="1" key="1">
    <citation type="submission" date="2021-02" db="EMBL/GenBank/DDBJ databases">
        <title>Skermanella TT6 skin isolate.</title>
        <authorList>
            <person name="Lee K."/>
            <person name="Ganzorig M."/>
        </authorList>
    </citation>
    <scope>NUCLEOTIDE SEQUENCE</scope>
    <source>
        <strain evidence="1">TT6</strain>
    </source>
</reference>
<accession>A0ABX7B9B8</accession>
<evidence type="ECO:0000313" key="1">
    <source>
        <dbReference type="EMBL" id="QQP89057.1"/>
    </source>
</evidence>